<dbReference type="GO" id="GO:0000976">
    <property type="term" value="F:transcription cis-regulatory region binding"/>
    <property type="evidence" value="ECO:0007669"/>
    <property type="project" value="InterPro"/>
</dbReference>
<dbReference type="GO" id="GO:0090575">
    <property type="term" value="C:RNA polymerase II transcription regulator complex"/>
    <property type="evidence" value="ECO:0007669"/>
    <property type="project" value="TreeGrafter"/>
</dbReference>
<accession>A0A166HIE5</accession>
<feature type="region of interest" description="Disordered" evidence="3">
    <location>
        <begin position="25"/>
        <end position="71"/>
    </location>
</feature>
<dbReference type="InterPro" id="IPR004827">
    <property type="entry name" value="bZIP"/>
</dbReference>
<protein>
    <recommendedName>
        <fullName evidence="4">BZIP domain-containing protein</fullName>
    </recommendedName>
</protein>
<dbReference type="Pfam" id="PF00170">
    <property type="entry name" value="bZIP_1"/>
    <property type="match status" value="1"/>
</dbReference>
<feature type="region of interest" description="Disordered" evidence="3">
    <location>
        <begin position="567"/>
        <end position="639"/>
    </location>
</feature>
<keyword evidence="6" id="KW-1185">Reference proteome</keyword>
<evidence type="ECO:0000313" key="5">
    <source>
        <dbReference type="EMBL" id="KZT42749.1"/>
    </source>
</evidence>
<feature type="compositionally biased region" description="Polar residues" evidence="3">
    <location>
        <begin position="192"/>
        <end position="201"/>
    </location>
</feature>
<gene>
    <name evidence="5" type="ORF">SISSUDRAFT_844426</name>
</gene>
<dbReference type="SMART" id="SM00338">
    <property type="entry name" value="BRLZ"/>
    <property type="match status" value="1"/>
</dbReference>
<feature type="compositionally biased region" description="Low complexity" evidence="3">
    <location>
        <begin position="160"/>
        <end position="184"/>
    </location>
</feature>
<evidence type="ECO:0000259" key="4">
    <source>
        <dbReference type="PROSITE" id="PS50217"/>
    </source>
</evidence>
<evidence type="ECO:0000313" key="6">
    <source>
        <dbReference type="Proteomes" id="UP000076798"/>
    </source>
</evidence>
<feature type="compositionally biased region" description="Low complexity" evidence="3">
    <location>
        <begin position="32"/>
        <end position="47"/>
    </location>
</feature>
<feature type="compositionally biased region" description="Basic and acidic residues" evidence="3">
    <location>
        <begin position="206"/>
        <end position="224"/>
    </location>
</feature>
<feature type="region of interest" description="Disordered" evidence="3">
    <location>
        <begin position="316"/>
        <end position="435"/>
    </location>
</feature>
<dbReference type="SUPFAM" id="SSF57959">
    <property type="entry name" value="Leucine zipper domain"/>
    <property type="match status" value="1"/>
</dbReference>
<feature type="region of interest" description="Disordered" evidence="3">
    <location>
        <begin position="146"/>
        <end position="268"/>
    </location>
</feature>
<dbReference type="PROSITE" id="PS50217">
    <property type="entry name" value="BZIP"/>
    <property type="match status" value="1"/>
</dbReference>
<feature type="compositionally biased region" description="Polar residues" evidence="3">
    <location>
        <begin position="388"/>
        <end position="399"/>
    </location>
</feature>
<organism evidence="5 6">
    <name type="scientific">Sistotremastrum suecicum HHB10207 ss-3</name>
    <dbReference type="NCBI Taxonomy" id="1314776"/>
    <lineage>
        <taxon>Eukaryota</taxon>
        <taxon>Fungi</taxon>
        <taxon>Dikarya</taxon>
        <taxon>Basidiomycota</taxon>
        <taxon>Agaricomycotina</taxon>
        <taxon>Agaricomycetes</taxon>
        <taxon>Sistotremastrales</taxon>
        <taxon>Sistotremastraceae</taxon>
        <taxon>Sistotremastrum</taxon>
    </lineage>
</organism>
<name>A0A166HIE5_9AGAM</name>
<feature type="compositionally biased region" description="Polar residues" evidence="3">
    <location>
        <begin position="605"/>
        <end position="614"/>
    </location>
</feature>
<dbReference type="CDD" id="cd14688">
    <property type="entry name" value="bZIP_YAP"/>
    <property type="match status" value="1"/>
</dbReference>
<feature type="region of interest" description="Disordered" evidence="3">
    <location>
        <begin position="1"/>
        <end position="20"/>
    </location>
</feature>
<evidence type="ECO:0000256" key="1">
    <source>
        <dbReference type="ARBA" id="ARBA00004123"/>
    </source>
</evidence>
<feature type="compositionally biased region" description="Basic and acidic residues" evidence="3">
    <location>
        <begin position="242"/>
        <end position="268"/>
    </location>
</feature>
<dbReference type="STRING" id="1314776.A0A166HIE5"/>
<evidence type="ECO:0000256" key="2">
    <source>
        <dbReference type="ARBA" id="ARBA00023242"/>
    </source>
</evidence>
<feature type="compositionally biased region" description="Basic and acidic residues" evidence="3">
    <location>
        <begin position="586"/>
        <end position="602"/>
    </location>
</feature>
<proteinExistence type="predicted"/>
<feature type="compositionally biased region" description="Low complexity" evidence="3">
    <location>
        <begin position="492"/>
        <end position="505"/>
    </location>
</feature>
<feature type="compositionally biased region" description="Polar residues" evidence="3">
    <location>
        <begin position="146"/>
        <end position="158"/>
    </location>
</feature>
<reference evidence="5 6" key="1">
    <citation type="journal article" date="2016" name="Mol. Biol. Evol.">
        <title>Comparative Genomics of Early-Diverging Mushroom-Forming Fungi Provides Insights into the Origins of Lignocellulose Decay Capabilities.</title>
        <authorList>
            <person name="Nagy L.G."/>
            <person name="Riley R."/>
            <person name="Tritt A."/>
            <person name="Adam C."/>
            <person name="Daum C."/>
            <person name="Floudas D."/>
            <person name="Sun H."/>
            <person name="Yadav J.S."/>
            <person name="Pangilinan J."/>
            <person name="Larsson K.H."/>
            <person name="Matsuura K."/>
            <person name="Barry K."/>
            <person name="Labutti K."/>
            <person name="Kuo R."/>
            <person name="Ohm R.A."/>
            <person name="Bhattacharya S.S."/>
            <person name="Shirouzu T."/>
            <person name="Yoshinaga Y."/>
            <person name="Martin F.M."/>
            <person name="Grigoriev I.V."/>
            <person name="Hibbett D.S."/>
        </authorList>
    </citation>
    <scope>NUCLEOTIDE SEQUENCE [LARGE SCALE GENOMIC DNA]</scope>
    <source>
        <strain evidence="5 6">HHB10207 ss-3</strain>
    </source>
</reference>
<dbReference type="Proteomes" id="UP000076798">
    <property type="component" value="Unassembled WGS sequence"/>
</dbReference>
<dbReference type="AlphaFoldDB" id="A0A166HIE5"/>
<evidence type="ECO:0000256" key="3">
    <source>
        <dbReference type="SAM" id="MobiDB-lite"/>
    </source>
</evidence>
<dbReference type="InterPro" id="IPR050936">
    <property type="entry name" value="AP-1-like"/>
</dbReference>
<feature type="compositionally biased region" description="Low complexity" evidence="3">
    <location>
        <begin position="355"/>
        <end position="375"/>
    </location>
</feature>
<dbReference type="GO" id="GO:0001228">
    <property type="term" value="F:DNA-binding transcription activator activity, RNA polymerase II-specific"/>
    <property type="evidence" value="ECO:0007669"/>
    <property type="project" value="TreeGrafter"/>
</dbReference>
<feature type="compositionally biased region" description="Low complexity" evidence="3">
    <location>
        <begin position="570"/>
        <end position="580"/>
    </location>
</feature>
<feature type="domain" description="BZIP" evidence="4">
    <location>
        <begin position="243"/>
        <end position="306"/>
    </location>
</feature>
<dbReference type="PANTHER" id="PTHR40621:SF6">
    <property type="entry name" value="AP-1-LIKE TRANSCRIPTION FACTOR YAP1-RELATED"/>
    <property type="match status" value="1"/>
</dbReference>
<sequence>MARIGETSEQEWISSSAPKWKARESLDSETGFLLPPTSFSLPPSTLRATDDDDTPLLATTATPFSPPTHYAAAATSPSTLAYSSANEHSQLPQMTTYNLNQSWDLTSPPSLPSLPDDDFLALLQKQFVANNPTTIDFAPFGTKSLQQVPNSANPQSLSHLPITTNNTPPLTDSSPSPPSADNTSGVERANRRNSGGVTSQWLDGGNRNDEDALKRKSQHLDRVNSSRKAASRRKSSGNPAADESRLLKRKEQNRAAQRAFRERKERHVKDLEDRVAALESRNESTQAENENLRDLLQRLQSENLLLKRSAFTFTVPPGSTSVPHPGAAPSGNGDSNPHSAADSPPDSQRPMNLVSNMSSTGASLSSSSSRDSPSSLFEEPYPDMRLYSTPSTVSDNSPKSLLPHEQSFTAGGANPQYRQGNWSHVGSPREEHPPVQMPFTIISSNPMYMSYREPSSAGYSPYGDMNLVSPHSYTHEPPSRSSQPLPSPPILHPASAGPSQAPGPSDLGLFSSPDVHMSSAQSPQYGDFASFTFSPLSGVGGGPTSPGLDDLFGGQFNNLVPFSPFQDALSPVSHPSSSSKPSPPGEKGHDQSGCPKDKDELARTISAQGPSTFAPSGGGQQRMNDAHMNLGDGQYKVSK</sequence>
<comment type="subcellular location">
    <subcellularLocation>
        <location evidence="1">Nucleus</location>
    </subcellularLocation>
</comment>
<dbReference type="InterPro" id="IPR046347">
    <property type="entry name" value="bZIP_sf"/>
</dbReference>
<dbReference type="EMBL" id="KV428011">
    <property type="protein sequence ID" value="KZT42749.1"/>
    <property type="molecule type" value="Genomic_DNA"/>
</dbReference>
<dbReference type="PANTHER" id="PTHR40621">
    <property type="entry name" value="TRANSCRIPTION FACTOR KAPC-RELATED"/>
    <property type="match status" value="1"/>
</dbReference>
<dbReference type="PROSITE" id="PS00036">
    <property type="entry name" value="BZIP_BASIC"/>
    <property type="match status" value="1"/>
</dbReference>
<dbReference type="OrthoDB" id="2593073at2759"/>
<keyword evidence="2" id="KW-0539">Nucleus</keyword>
<feature type="compositionally biased region" description="Polar residues" evidence="3">
    <location>
        <begin position="345"/>
        <end position="354"/>
    </location>
</feature>
<dbReference type="Gene3D" id="1.20.5.170">
    <property type="match status" value="1"/>
</dbReference>
<feature type="region of interest" description="Disordered" evidence="3">
    <location>
        <begin position="468"/>
        <end position="521"/>
    </location>
</feature>